<feature type="domain" description="Glycosyl hydrolase family 98 putative carbohydrate-binding module" evidence="7">
    <location>
        <begin position="499"/>
        <end position="645"/>
    </location>
</feature>
<name>A0A285QXW9_9SPHN</name>
<dbReference type="EMBL" id="OBMI01000002">
    <property type="protein sequence ID" value="SOB86404.1"/>
    <property type="molecule type" value="Genomic_DNA"/>
</dbReference>
<keyword evidence="5" id="KW-1015">Disulfide bond</keyword>
<evidence type="ECO:0000313" key="8">
    <source>
        <dbReference type="EMBL" id="SOB86404.1"/>
    </source>
</evidence>
<proteinExistence type="inferred from homology"/>
<evidence type="ECO:0000256" key="6">
    <source>
        <dbReference type="SAM" id="SignalP"/>
    </source>
</evidence>
<dbReference type="InterPro" id="IPR038637">
    <property type="entry name" value="NPCBM_sf"/>
</dbReference>
<dbReference type="Gene3D" id="2.60.40.1180">
    <property type="entry name" value="Golgi alpha-mannosidase II"/>
    <property type="match status" value="1"/>
</dbReference>
<dbReference type="Pfam" id="PF16499">
    <property type="entry name" value="Melibiase_2"/>
    <property type="match status" value="2"/>
</dbReference>
<protein>
    <recommendedName>
        <fullName evidence="5">Alpha-galactosidase</fullName>
        <ecNumber evidence="5">3.2.1.22</ecNumber>
    </recommendedName>
    <alternativeName>
        <fullName evidence="5">Melibiase</fullName>
    </alternativeName>
</protein>
<reference evidence="8 9" key="1">
    <citation type="submission" date="2017-07" db="EMBL/GenBank/DDBJ databases">
        <authorList>
            <person name="Sun Z.S."/>
            <person name="Albrecht U."/>
            <person name="Echele G."/>
            <person name="Lee C.C."/>
        </authorList>
    </citation>
    <scope>NUCLEOTIDE SEQUENCE [LARGE SCALE GENOMIC DNA]</scope>
    <source>
        <strain evidence="8 9">CGMCC 1.12672</strain>
    </source>
</reference>
<dbReference type="OrthoDB" id="9807519at2"/>
<dbReference type="AlphaFoldDB" id="A0A285QXW9"/>
<dbReference type="Pfam" id="PF08305">
    <property type="entry name" value="NPCBM"/>
    <property type="match status" value="1"/>
</dbReference>
<dbReference type="Proteomes" id="UP000219494">
    <property type="component" value="Unassembled WGS sequence"/>
</dbReference>
<dbReference type="SUPFAM" id="SSF51011">
    <property type="entry name" value="Glycosyl hydrolase domain"/>
    <property type="match status" value="1"/>
</dbReference>
<dbReference type="Pfam" id="PF17801">
    <property type="entry name" value="Melibiase_C"/>
    <property type="match status" value="1"/>
</dbReference>
<dbReference type="InterPro" id="IPR002241">
    <property type="entry name" value="Glyco_hydro_27"/>
</dbReference>
<comment type="catalytic activity">
    <reaction evidence="5">
        <text>Hydrolysis of terminal, non-reducing alpha-D-galactose residues in alpha-D-galactosides, including galactose oligosaccharides, galactomannans and galactolipids.</text>
        <dbReference type="EC" id="3.2.1.22"/>
    </reaction>
</comment>
<dbReference type="EC" id="3.2.1.22" evidence="5"/>
<dbReference type="InterPro" id="IPR013785">
    <property type="entry name" value="Aldolase_TIM"/>
</dbReference>
<dbReference type="InterPro" id="IPR017853">
    <property type="entry name" value="GH"/>
</dbReference>
<evidence type="ECO:0000256" key="3">
    <source>
        <dbReference type="ARBA" id="ARBA00022801"/>
    </source>
</evidence>
<evidence type="ECO:0000256" key="2">
    <source>
        <dbReference type="ARBA" id="ARBA00022729"/>
    </source>
</evidence>
<evidence type="ECO:0000256" key="4">
    <source>
        <dbReference type="ARBA" id="ARBA00023295"/>
    </source>
</evidence>
<dbReference type="SUPFAM" id="SSF49785">
    <property type="entry name" value="Galactose-binding domain-like"/>
    <property type="match status" value="1"/>
</dbReference>
<feature type="chain" id="PRO_5013103442" description="Alpha-galactosidase" evidence="6">
    <location>
        <begin position="28"/>
        <end position="645"/>
    </location>
</feature>
<keyword evidence="3 5" id="KW-0378">Hydrolase</keyword>
<accession>A0A285QXW9</accession>
<evidence type="ECO:0000313" key="9">
    <source>
        <dbReference type="Proteomes" id="UP000219494"/>
    </source>
</evidence>
<dbReference type="InterPro" id="IPR008979">
    <property type="entry name" value="Galactose-bd-like_sf"/>
</dbReference>
<dbReference type="Gene3D" id="3.20.20.70">
    <property type="entry name" value="Aldolase class I"/>
    <property type="match status" value="1"/>
</dbReference>
<dbReference type="RefSeq" id="WP_097063438.1">
    <property type="nucleotide sequence ID" value="NZ_OBMI01000002.1"/>
</dbReference>
<keyword evidence="9" id="KW-1185">Reference proteome</keyword>
<dbReference type="GO" id="GO:0004557">
    <property type="term" value="F:alpha-galactosidase activity"/>
    <property type="evidence" value="ECO:0007669"/>
    <property type="project" value="UniProtKB-EC"/>
</dbReference>
<organism evidence="8 9">
    <name type="scientific">Sphingomonas guangdongensis</name>
    <dbReference type="NCBI Taxonomy" id="1141890"/>
    <lineage>
        <taxon>Bacteria</taxon>
        <taxon>Pseudomonadati</taxon>
        <taxon>Pseudomonadota</taxon>
        <taxon>Alphaproteobacteria</taxon>
        <taxon>Sphingomonadales</taxon>
        <taxon>Sphingomonadaceae</taxon>
        <taxon>Sphingomonas</taxon>
    </lineage>
</organism>
<dbReference type="CDD" id="cd14792">
    <property type="entry name" value="GH27"/>
    <property type="match status" value="1"/>
</dbReference>
<sequence>MRHDRPSRWWRSALLAAAALGLQAPGAAQNAARPAASADPLAPTARWSAYTRGRAALPPMGWNSWNAFNTDIDEAKIIGSAERMVASGLAAKGYRYLNLDDGWWLKRRLGDGRILVRPDRFPSAATAPGGNSFRPLTDRLHAMGLKAGIYSDLGRNICSQAYATDRVNLPQGSVQEREVGLYGHIDRDIDLFFRDWGFDYIKIDGCGIRAFGADAERVRSGEFRALAPTVDLKEVMRTDIAAVRTMFDQVNQALTRSNPDGDWILSLCLWGSANVRAWGKDLGNVSRTSDDLTPSWGRMLANFDSAAKRALYAHPGSWNDPDMLYIGAGDFDAAHLEQARSHFALWAIINAPLLMGTDLRSAPPALMELFGNERIIALNQDPAGHQAVIAFDSDDLQIFVKTLASGEKGVAVFNRGAEAIDVNFAAGLLRFADDAPVTLTDLWSGRATSFTRETKLHVEPRQTLILRAKGTRTLADGLYLSEQPGNVNPAVDGVTVPQHDPTIYRSLGWAGTRGAGDRPIYAGWGGAQADSTPYGQLLQIAGRPLGGGIGILANSRLEVRNQGYRRFTATVGVDDSARDKARAVTFQVYADGRLIGSSPALRHGQTGHAFDLSVAGARIVELVARTTSGSTDTLPVTWGDAALRR</sequence>
<dbReference type="InterPro" id="IPR041233">
    <property type="entry name" value="Melibiase_C"/>
</dbReference>
<keyword evidence="4 5" id="KW-0326">Glycosidase</keyword>
<feature type="signal peptide" evidence="6">
    <location>
        <begin position="1"/>
        <end position="27"/>
    </location>
</feature>
<dbReference type="Gene3D" id="2.60.120.1060">
    <property type="entry name" value="NPCBM/NEW2 domain"/>
    <property type="match status" value="1"/>
</dbReference>
<evidence type="ECO:0000256" key="5">
    <source>
        <dbReference type="RuleBase" id="RU361168"/>
    </source>
</evidence>
<evidence type="ECO:0000259" key="7">
    <source>
        <dbReference type="SMART" id="SM00776"/>
    </source>
</evidence>
<keyword evidence="2 6" id="KW-0732">Signal</keyword>
<comment type="similarity">
    <text evidence="1 5">Belongs to the glycosyl hydrolase 27 family.</text>
</comment>
<dbReference type="PANTHER" id="PTHR11452:SF80">
    <property type="entry name" value="ALPHA-GALACTOSIDASE 1"/>
    <property type="match status" value="1"/>
</dbReference>
<dbReference type="InterPro" id="IPR013222">
    <property type="entry name" value="Glyco_hyd_98_carb-bd"/>
</dbReference>
<dbReference type="InterPro" id="IPR013780">
    <property type="entry name" value="Glyco_hydro_b"/>
</dbReference>
<dbReference type="PRINTS" id="PR00740">
    <property type="entry name" value="GLHYDRLASE27"/>
</dbReference>
<dbReference type="PANTHER" id="PTHR11452">
    <property type="entry name" value="ALPHA-GALACTOSIDASE/ALPHA-N-ACETYLGALACTOSAMINIDASE"/>
    <property type="match status" value="1"/>
</dbReference>
<dbReference type="SUPFAM" id="SSF51445">
    <property type="entry name" value="(Trans)glycosidases"/>
    <property type="match status" value="1"/>
</dbReference>
<dbReference type="GO" id="GO:0005975">
    <property type="term" value="P:carbohydrate metabolic process"/>
    <property type="evidence" value="ECO:0007669"/>
    <property type="project" value="InterPro"/>
</dbReference>
<gene>
    <name evidence="8" type="ORF">SAMN06297144_1509</name>
</gene>
<dbReference type="SMART" id="SM00776">
    <property type="entry name" value="NPCBM"/>
    <property type="match status" value="1"/>
</dbReference>
<evidence type="ECO:0000256" key="1">
    <source>
        <dbReference type="ARBA" id="ARBA00009743"/>
    </source>
</evidence>